<feature type="transmembrane region" description="Helical" evidence="6">
    <location>
        <begin position="124"/>
        <end position="146"/>
    </location>
</feature>
<evidence type="ECO:0000259" key="7">
    <source>
        <dbReference type="PROSITE" id="PS50850"/>
    </source>
</evidence>
<feature type="transmembrane region" description="Helical" evidence="6">
    <location>
        <begin position="350"/>
        <end position="370"/>
    </location>
</feature>
<feature type="transmembrane region" description="Helical" evidence="6">
    <location>
        <begin position="36"/>
        <end position="56"/>
    </location>
</feature>
<dbReference type="RefSeq" id="WP_053174587.1">
    <property type="nucleotide sequence ID" value="NZ_LFYT02000024.1"/>
</dbReference>
<dbReference type="CDD" id="cd17324">
    <property type="entry name" value="MFS_NepI_like"/>
    <property type="match status" value="1"/>
</dbReference>
<dbReference type="GO" id="GO:0005886">
    <property type="term" value="C:plasma membrane"/>
    <property type="evidence" value="ECO:0007669"/>
    <property type="project" value="UniProtKB-SubCell"/>
</dbReference>
<dbReference type="PANTHER" id="PTHR43124:SF10">
    <property type="entry name" value="PURINE EFFLUX PUMP PBUE"/>
    <property type="match status" value="1"/>
</dbReference>
<dbReference type="InterPro" id="IPR011701">
    <property type="entry name" value="MFS"/>
</dbReference>
<sequence length="382" mass="40205">MMFGNVVIGSGVMMATGILNDVIASLNVSVAQAGQLISVCALIVCLGAPVLAAWVAGWDRKKLLSWSLVWYGLWHALAALAALAPSFSSLLACRVLAMLAAAIFTPQAASCIALLVPEHQRGRAITFVFLGWSVASVIGSPLGAWIGGVWGWRWSMALIAALSLLGAAWLWLRMPERVVPPALSAAAWRQTLSSRTLLITLSVTVLSGGGQFILFSYLAPYMTQRFATSPGQFSAMLLGYGAMGFVGNALLSRHIERVGASRAVFMALLSIASGMLLTPWTNHWIAMGLALLPWGLGVFASNSAQQARLVNQAPWLASASVALNTSAIYAGQALGATVGAAVIVHQSLTSLPHFSLMGMLLALGLSALATRYARLHPLSRPG</sequence>
<dbReference type="Pfam" id="PF07690">
    <property type="entry name" value="MFS_1"/>
    <property type="match status" value="1"/>
</dbReference>
<evidence type="ECO:0000256" key="6">
    <source>
        <dbReference type="SAM" id="Phobius"/>
    </source>
</evidence>
<dbReference type="Gene3D" id="1.20.1250.20">
    <property type="entry name" value="MFS general substrate transporter like domains"/>
    <property type="match status" value="1"/>
</dbReference>
<proteinExistence type="predicted"/>
<accession>A0A2T7UAP6</accession>
<feature type="transmembrane region" description="Helical" evidence="6">
    <location>
        <begin position="258"/>
        <end position="277"/>
    </location>
</feature>
<dbReference type="EMBL" id="LFYT02000024">
    <property type="protein sequence ID" value="PVE41739.1"/>
    <property type="molecule type" value="Genomic_DNA"/>
</dbReference>
<dbReference type="PROSITE" id="PS50850">
    <property type="entry name" value="MFS"/>
    <property type="match status" value="1"/>
</dbReference>
<keyword evidence="9" id="KW-1185">Reference proteome</keyword>
<feature type="transmembrane region" description="Helical" evidence="6">
    <location>
        <begin position="283"/>
        <end position="300"/>
    </location>
</feature>
<dbReference type="Proteomes" id="UP000037507">
    <property type="component" value="Unassembled WGS sequence"/>
</dbReference>
<evidence type="ECO:0000256" key="3">
    <source>
        <dbReference type="ARBA" id="ARBA00022692"/>
    </source>
</evidence>
<dbReference type="InterPro" id="IPR020846">
    <property type="entry name" value="MFS_dom"/>
</dbReference>
<evidence type="ECO:0000313" key="9">
    <source>
        <dbReference type="Proteomes" id="UP000037507"/>
    </source>
</evidence>
<protein>
    <submittedName>
        <fullName evidence="8">MFS transporter</fullName>
    </submittedName>
</protein>
<feature type="transmembrane region" description="Helical" evidence="6">
    <location>
        <begin position="63"/>
        <end position="83"/>
    </location>
</feature>
<gene>
    <name evidence="8" type="ORF">H663_015510</name>
</gene>
<feature type="transmembrane region" description="Helical" evidence="6">
    <location>
        <begin position="231"/>
        <end position="251"/>
    </location>
</feature>
<evidence type="ECO:0000256" key="2">
    <source>
        <dbReference type="ARBA" id="ARBA00022475"/>
    </source>
</evidence>
<dbReference type="InterPro" id="IPR050189">
    <property type="entry name" value="MFS_Efflux_Transporters"/>
</dbReference>
<dbReference type="PANTHER" id="PTHR43124">
    <property type="entry name" value="PURINE EFFLUX PUMP PBUE"/>
    <property type="match status" value="1"/>
</dbReference>
<evidence type="ECO:0000256" key="1">
    <source>
        <dbReference type="ARBA" id="ARBA00004651"/>
    </source>
</evidence>
<feature type="transmembrane region" description="Helical" evidence="6">
    <location>
        <begin position="197"/>
        <end position="219"/>
    </location>
</feature>
<feature type="transmembrane region" description="Helical" evidence="6">
    <location>
        <begin position="152"/>
        <end position="172"/>
    </location>
</feature>
<keyword evidence="3 6" id="KW-0812">Transmembrane</keyword>
<feature type="transmembrane region" description="Helical" evidence="6">
    <location>
        <begin position="7"/>
        <end position="30"/>
    </location>
</feature>
<organism evidence="8 9">
    <name type="scientific">Limnohabitans planktonicus II-D5</name>
    <dbReference type="NCBI Taxonomy" id="1293045"/>
    <lineage>
        <taxon>Bacteria</taxon>
        <taxon>Pseudomonadati</taxon>
        <taxon>Pseudomonadota</taxon>
        <taxon>Betaproteobacteria</taxon>
        <taxon>Burkholderiales</taxon>
        <taxon>Comamonadaceae</taxon>
        <taxon>Limnohabitans</taxon>
    </lineage>
</organism>
<keyword evidence="5 6" id="KW-0472">Membrane</keyword>
<name>A0A2T7UAP6_9BURK</name>
<feature type="transmembrane region" description="Helical" evidence="6">
    <location>
        <begin position="321"/>
        <end position="344"/>
    </location>
</feature>
<keyword evidence="4 6" id="KW-1133">Transmembrane helix</keyword>
<comment type="subcellular location">
    <subcellularLocation>
        <location evidence="1">Cell membrane</location>
        <topology evidence="1">Multi-pass membrane protein</topology>
    </subcellularLocation>
</comment>
<keyword evidence="2" id="KW-1003">Cell membrane</keyword>
<feature type="domain" description="Major facilitator superfamily (MFS) profile" evidence="7">
    <location>
        <begin position="1"/>
        <end position="376"/>
    </location>
</feature>
<comment type="caution">
    <text evidence="8">The sequence shown here is derived from an EMBL/GenBank/DDBJ whole genome shotgun (WGS) entry which is preliminary data.</text>
</comment>
<dbReference type="SUPFAM" id="SSF103473">
    <property type="entry name" value="MFS general substrate transporter"/>
    <property type="match status" value="1"/>
</dbReference>
<dbReference type="InterPro" id="IPR036259">
    <property type="entry name" value="MFS_trans_sf"/>
</dbReference>
<dbReference type="AlphaFoldDB" id="A0A2T7UAP6"/>
<dbReference type="GO" id="GO:0022857">
    <property type="term" value="F:transmembrane transporter activity"/>
    <property type="evidence" value="ECO:0007669"/>
    <property type="project" value="InterPro"/>
</dbReference>
<dbReference type="STRING" id="1293045.H663_15130"/>
<feature type="transmembrane region" description="Helical" evidence="6">
    <location>
        <begin position="95"/>
        <end position="117"/>
    </location>
</feature>
<dbReference type="OrthoDB" id="7029536at2"/>
<evidence type="ECO:0000256" key="4">
    <source>
        <dbReference type="ARBA" id="ARBA00022989"/>
    </source>
</evidence>
<evidence type="ECO:0000313" key="8">
    <source>
        <dbReference type="EMBL" id="PVE41739.1"/>
    </source>
</evidence>
<reference evidence="8" key="1">
    <citation type="submission" date="2017-04" db="EMBL/GenBank/DDBJ databases">
        <title>Unexpected and diverse lifestyles within the genus Limnohabitans.</title>
        <authorList>
            <person name="Kasalicky V."/>
            <person name="Mehrshad M."/>
            <person name="Andrei S.-A."/>
            <person name="Salcher M."/>
            <person name="Kratochvilova H."/>
            <person name="Simek K."/>
            <person name="Ghai R."/>
        </authorList>
    </citation>
    <scope>NUCLEOTIDE SEQUENCE [LARGE SCALE GENOMIC DNA]</scope>
    <source>
        <strain evidence="8">II-D5</strain>
    </source>
</reference>
<evidence type="ECO:0000256" key="5">
    <source>
        <dbReference type="ARBA" id="ARBA00023136"/>
    </source>
</evidence>